<dbReference type="Gene3D" id="3.30.390.30">
    <property type="match status" value="1"/>
</dbReference>
<feature type="domain" description="NADH-rubredoxin oxidoreductase C-terminal" evidence="5">
    <location>
        <begin position="324"/>
        <end position="385"/>
    </location>
</feature>
<dbReference type="EMBL" id="JACQCR010000056">
    <property type="protein sequence ID" value="MBI3631153.1"/>
    <property type="molecule type" value="Genomic_DNA"/>
</dbReference>
<keyword evidence="3" id="KW-0274">FAD</keyword>
<dbReference type="InterPro" id="IPR036188">
    <property type="entry name" value="FAD/NAD-bd_sf"/>
</dbReference>
<evidence type="ECO:0000259" key="4">
    <source>
        <dbReference type="Pfam" id="PF07992"/>
    </source>
</evidence>
<feature type="domain" description="FAD/NAD(P)-binding" evidence="4">
    <location>
        <begin position="4"/>
        <end position="301"/>
    </location>
</feature>
<sequence>MERYRYLIIGGGIAGLSAAEAIRAHDAARSIAIVCAEPHLPYSRVLLPSYLKKRIGRERLFVRTPQHFVQNRIEILLDRAAVKLDTGSGEVVLSDGTSLGYEKLLIASGGRVAPWGLDTDQKYIHRLHTLQDADRLHSALARIQRPLVVGSSFIALEFLEIFASNKTPAHLITRGPHVFSAFLDAAGGELLSANLARHGVILHAQDEIATIVDHGEDFEMTTRNGEVLAGDAIGVGVGIERNREIFEGSGIRFGLRGIAVNEFLETNIPGVFAAGDIAEYTPTGAEKGTIGANWTNAVLQGERAGRAMAGYRGAFTHVPAYSITNFGFQITILGQCDPAMDTIVRMEKGKNHYERFFIHNGLMTGAVLINRFADKTHLAALIGQKTEVETYRRRLSDPLFDIRKIPLIQ</sequence>
<dbReference type="SUPFAM" id="SSF51905">
    <property type="entry name" value="FAD/NAD(P)-binding domain"/>
    <property type="match status" value="2"/>
</dbReference>
<accession>A0A932VRD5</accession>
<evidence type="ECO:0000256" key="3">
    <source>
        <dbReference type="ARBA" id="ARBA00022827"/>
    </source>
</evidence>
<protein>
    <submittedName>
        <fullName evidence="6">FAD-dependent oxidoreductase</fullName>
    </submittedName>
</protein>
<dbReference type="Pfam" id="PF18267">
    <property type="entry name" value="Rubredoxin_C"/>
    <property type="match status" value="1"/>
</dbReference>
<evidence type="ECO:0000313" key="7">
    <source>
        <dbReference type="Proteomes" id="UP000753196"/>
    </source>
</evidence>
<proteinExistence type="predicted"/>
<evidence type="ECO:0000259" key="5">
    <source>
        <dbReference type="Pfam" id="PF18267"/>
    </source>
</evidence>
<dbReference type="InterPro" id="IPR050260">
    <property type="entry name" value="FAD-bd_OxRdtase"/>
</dbReference>
<dbReference type="AlphaFoldDB" id="A0A932VRD5"/>
<dbReference type="InterPro" id="IPR023753">
    <property type="entry name" value="FAD/NAD-binding_dom"/>
</dbReference>
<dbReference type="PRINTS" id="PR00368">
    <property type="entry name" value="FADPNR"/>
</dbReference>
<keyword evidence="2" id="KW-0285">Flavoprotein</keyword>
<evidence type="ECO:0000313" key="6">
    <source>
        <dbReference type="EMBL" id="MBI3631153.1"/>
    </source>
</evidence>
<dbReference type="Pfam" id="PF07992">
    <property type="entry name" value="Pyr_redox_2"/>
    <property type="match status" value="1"/>
</dbReference>
<dbReference type="GO" id="GO:0016491">
    <property type="term" value="F:oxidoreductase activity"/>
    <property type="evidence" value="ECO:0007669"/>
    <property type="project" value="InterPro"/>
</dbReference>
<dbReference type="PRINTS" id="PR00469">
    <property type="entry name" value="PNDRDTASEII"/>
</dbReference>
<dbReference type="PANTHER" id="PTHR43429">
    <property type="entry name" value="PYRIDINE NUCLEOTIDE-DISULFIDE OXIDOREDUCTASE DOMAIN-CONTAINING"/>
    <property type="match status" value="1"/>
</dbReference>
<reference evidence="6" key="1">
    <citation type="submission" date="2020-07" db="EMBL/GenBank/DDBJ databases">
        <title>Huge and variable diversity of episymbiotic CPR bacteria and DPANN archaea in groundwater ecosystems.</title>
        <authorList>
            <person name="He C.Y."/>
            <person name="Keren R."/>
            <person name="Whittaker M."/>
            <person name="Farag I.F."/>
            <person name="Doudna J."/>
            <person name="Cate J.H.D."/>
            <person name="Banfield J.F."/>
        </authorList>
    </citation>
    <scope>NUCLEOTIDE SEQUENCE</scope>
    <source>
        <strain evidence="6">NC_groundwater_973_Pr1_S-0.2um_54_13</strain>
    </source>
</reference>
<evidence type="ECO:0000256" key="2">
    <source>
        <dbReference type="ARBA" id="ARBA00022630"/>
    </source>
</evidence>
<comment type="cofactor">
    <cofactor evidence="1">
        <name>FAD</name>
        <dbReference type="ChEBI" id="CHEBI:57692"/>
    </cofactor>
</comment>
<gene>
    <name evidence="6" type="ORF">HY221_02345</name>
</gene>
<dbReference type="InterPro" id="IPR016156">
    <property type="entry name" value="FAD/NAD-linked_Rdtase_dimer_sf"/>
</dbReference>
<name>A0A932VRD5_9BACT</name>
<dbReference type="PANTHER" id="PTHR43429:SF3">
    <property type="entry name" value="NITRITE REDUCTASE [NAD(P)H]"/>
    <property type="match status" value="1"/>
</dbReference>
<dbReference type="Gene3D" id="3.50.50.60">
    <property type="entry name" value="FAD/NAD(P)-binding domain"/>
    <property type="match status" value="2"/>
</dbReference>
<evidence type="ECO:0000256" key="1">
    <source>
        <dbReference type="ARBA" id="ARBA00001974"/>
    </source>
</evidence>
<dbReference type="InterPro" id="IPR041575">
    <property type="entry name" value="Rubredoxin_C"/>
</dbReference>
<dbReference type="Proteomes" id="UP000753196">
    <property type="component" value="Unassembled WGS sequence"/>
</dbReference>
<comment type="caution">
    <text evidence="6">The sequence shown here is derived from an EMBL/GenBank/DDBJ whole genome shotgun (WGS) entry which is preliminary data.</text>
</comment>
<organism evidence="6 7">
    <name type="scientific">Candidatus Sungiibacteriota bacterium</name>
    <dbReference type="NCBI Taxonomy" id="2750080"/>
    <lineage>
        <taxon>Bacteria</taxon>
        <taxon>Candidatus Sungiibacteriota</taxon>
    </lineage>
</organism>